<feature type="transmembrane region" description="Helical" evidence="12">
    <location>
        <begin position="39"/>
        <end position="60"/>
    </location>
</feature>
<dbReference type="GO" id="GO:0005886">
    <property type="term" value="C:plasma membrane"/>
    <property type="evidence" value="ECO:0007669"/>
    <property type="project" value="UniProtKB-SubCell"/>
</dbReference>
<protein>
    <recommendedName>
        <fullName evidence="12">Undecaprenyl-phosphate alpha-N-acetylglucosaminyl 1-phosphate transferase</fullName>
        <ecNumber evidence="12">2.7.8.33</ecNumber>
    </recommendedName>
    <alternativeName>
        <fullName evidence="12">UDP-GlcNAc:undecaprenyl-phosphate GlcNAc-1-phosphate transferase</fullName>
    </alternativeName>
    <alternativeName>
        <fullName evidence="12">Undecaprenyl-phosphate GlcNAc-1-phosphate transferase</fullName>
    </alternativeName>
</protein>
<dbReference type="EMBL" id="CACSIO010000001">
    <property type="protein sequence ID" value="CAA0079895.1"/>
    <property type="molecule type" value="Genomic_DNA"/>
</dbReference>
<organism evidence="14 15">
    <name type="scientific">BD1-7 clade bacterium</name>
    <dbReference type="NCBI Taxonomy" id="2029982"/>
    <lineage>
        <taxon>Bacteria</taxon>
        <taxon>Pseudomonadati</taxon>
        <taxon>Pseudomonadota</taxon>
        <taxon>Gammaproteobacteria</taxon>
        <taxon>Cellvibrionales</taxon>
        <taxon>Spongiibacteraceae</taxon>
        <taxon>BD1-7 clade</taxon>
    </lineage>
</organism>
<evidence type="ECO:0000256" key="5">
    <source>
        <dbReference type="ARBA" id="ARBA00022679"/>
    </source>
</evidence>
<comment type="cofactor">
    <cofactor evidence="12 13">
        <name>Mg(2+)</name>
        <dbReference type="ChEBI" id="CHEBI:18420"/>
    </cofactor>
</comment>
<dbReference type="OrthoDB" id="9783652at2"/>
<keyword evidence="5 12" id="KW-0808">Transferase</keyword>
<evidence type="ECO:0000313" key="14">
    <source>
        <dbReference type="EMBL" id="CAA0079895.1"/>
    </source>
</evidence>
<keyword evidence="15" id="KW-1185">Reference proteome</keyword>
<evidence type="ECO:0000256" key="2">
    <source>
        <dbReference type="ARBA" id="ARBA00022475"/>
    </source>
</evidence>
<gene>
    <name evidence="12 14" type="primary">wecA</name>
    <name evidence="14" type="ORF">OPDIPICF_00146</name>
</gene>
<evidence type="ECO:0000256" key="4">
    <source>
        <dbReference type="ARBA" id="ARBA00022676"/>
    </source>
</evidence>
<feature type="transmembrane region" description="Helical" evidence="12">
    <location>
        <begin position="287"/>
        <end position="308"/>
    </location>
</feature>
<dbReference type="InterPro" id="IPR000715">
    <property type="entry name" value="Glycosyl_transferase_4"/>
</dbReference>
<feature type="binding site" evidence="13">
    <location>
        <position position="146"/>
    </location>
    <ligand>
        <name>Mg(2+)</name>
        <dbReference type="ChEBI" id="CHEBI:18420"/>
    </ligand>
</feature>
<evidence type="ECO:0000256" key="11">
    <source>
        <dbReference type="ARBA" id="ARBA00023211"/>
    </source>
</evidence>
<feature type="transmembrane region" description="Helical" evidence="12">
    <location>
        <begin position="94"/>
        <end position="113"/>
    </location>
</feature>
<dbReference type="GO" id="GO:0044038">
    <property type="term" value="P:cell wall macromolecule biosynthetic process"/>
    <property type="evidence" value="ECO:0007669"/>
    <property type="project" value="TreeGrafter"/>
</dbReference>
<keyword evidence="3 12" id="KW-0997">Cell inner membrane</keyword>
<feature type="transmembrane region" description="Helical" evidence="12">
    <location>
        <begin position="207"/>
        <end position="228"/>
    </location>
</feature>
<feature type="transmembrane region" description="Helical" evidence="12">
    <location>
        <begin position="154"/>
        <end position="172"/>
    </location>
</feature>
<evidence type="ECO:0000256" key="3">
    <source>
        <dbReference type="ARBA" id="ARBA00022519"/>
    </source>
</evidence>
<evidence type="ECO:0000256" key="6">
    <source>
        <dbReference type="ARBA" id="ARBA00022692"/>
    </source>
</evidence>
<dbReference type="GO" id="GO:0036380">
    <property type="term" value="F:UDP-N-acetylglucosamine-undecaprenyl-phosphate N-acetylglucosaminephosphotransferase activity"/>
    <property type="evidence" value="ECO:0007669"/>
    <property type="project" value="UniProtKB-UniRule"/>
</dbReference>
<feature type="transmembrane region" description="Helical" evidence="12">
    <location>
        <begin position="240"/>
        <end position="258"/>
    </location>
</feature>
<dbReference type="GO" id="GO:0071555">
    <property type="term" value="P:cell wall organization"/>
    <property type="evidence" value="ECO:0007669"/>
    <property type="project" value="TreeGrafter"/>
</dbReference>
<keyword evidence="13" id="KW-0479">Metal-binding</keyword>
<accession>A0A5S9MSB6</accession>
<dbReference type="PANTHER" id="PTHR22926">
    <property type="entry name" value="PHOSPHO-N-ACETYLMURAMOYL-PENTAPEPTIDE-TRANSFERASE"/>
    <property type="match status" value="1"/>
</dbReference>
<comment type="function">
    <text evidence="12">Catalyzes the transfer of the GlcNAc-1-phosphate moiety from UDP-GlcNAc onto the carrier lipid undecaprenyl phosphate (C55-P), yielding GlcNAc-pyrophosphoryl-undecaprenyl (GlcNAc-PP-C55).</text>
</comment>
<keyword evidence="6 12" id="KW-0812">Transmembrane</keyword>
<dbReference type="CDD" id="cd06853">
    <property type="entry name" value="GT_WecA_like"/>
    <property type="match status" value="1"/>
</dbReference>
<comment type="cofactor">
    <cofactor evidence="12">
        <name>Mn(2+)</name>
        <dbReference type="ChEBI" id="CHEBI:29035"/>
    </cofactor>
</comment>
<dbReference type="NCBIfam" id="TIGR02380">
    <property type="entry name" value="ECA_wecA"/>
    <property type="match status" value="1"/>
</dbReference>
<keyword evidence="7 12" id="KW-0460">Magnesium</keyword>
<evidence type="ECO:0000256" key="13">
    <source>
        <dbReference type="PIRSR" id="PIRSR600715-1"/>
    </source>
</evidence>
<name>A0A5S9MSB6_9GAMM</name>
<dbReference type="InterPro" id="IPR012750">
    <property type="entry name" value="ECA_WecA-rel"/>
</dbReference>
<evidence type="ECO:0000256" key="8">
    <source>
        <dbReference type="ARBA" id="ARBA00022985"/>
    </source>
</evidence>
<comment type="similarity">
    <text evidence="12">Belongs to the glycosyltransferase 4 family. WecA subfamily.</text>
</comment>
<dbReference type="HAMAP" id="MF_02030">
    <property type="entry name" value="WecA_Gammaproteo"/>
    <property type="match status" value="1"/>
</dbReference>
<dbReference type="GO" id="GO:0016757">
    <property type="term" value="F:glycosyltransferase activity"/>
    <property type="evidence" value="ECO:0007669"/>
    <property type="project" value="UniProtKB-KW"/>
</dbReference>
<evidence type="ECO:0000256" key="10">
    <source>
        <dbReference type="ARBA" id="ARBA00023136"/>
    </source>
</evidence>
<dbReference type="AlphaFoldDB" id="A0A5S9MSB6"/>
<evidence type="ECO:0000313" key="15">
    <source>
        <dbReference type="Proteomes" id="UP000441399"/>
    </source>
</evidence>
<keyword evidence="9 12" id="KW-1133">Transmembrane helix</keyword>
<comment type="subcellular location">
    <subcellularLocation>
        <location evidence="12">Cell inner membrane</location>
        <topology evidence="12">Multi-pass membrane protein</topology>
    </subcellularLocation>
    <subcellularLocation>
        <location evidence="1">Cell membrane</location>
        <topology evidence="1">Multi-pass membrane protein</topology>
    </subcellularLocation>
</comment>
<feature type="binding site" evidence="13">
    <location>
        <position position="211"/>
    </location>
    <ligand>
        <name>Mg(2+)</name>
        <dbReference type="ChEBI" id="CHEBI:18420"/>
    </ligand>
</feature>
<proteinExistence type="inferred from homology"/>
<keyword evidence="4 12" id="KW-0328">Glycosyltransferase</keyword>
<feature type="transmembrane region" description="Helical" evidence="12">
    <location>
        <begin position="178"/>
        <end position="195"/>
    </location>
</feature>
<keyword evidence="2 12" id="KW-1003">Cell membrane</keyword>
<dbReference type="GO" id="GO:0009243">
    <property type="term" value="P:O antigen biosynthetic process"/>
    <property type="evidence" value="ECO:0007669"/>
    <property type="project" value="UniProtKB-UniRule"/>
</dbReference>
<reference evidence="14 15" key="1">
    <citation type="submission" date="2019-11" db="EMBL/GenBank/DDBJ databases">
        <authorList>
            <person name="Holert J."/>
        </authorList>
    </citation>
    <scope>NUCLEOTIDE SEQUENCE [LARGE SCALE GENOMIC DNA]</scope>
    <source>
        <strain evidence="14">SB11_3</strain>
    </source>
</reference>
<feature type="transmembrane region" description="Helical" evidence="12">
    <location>
        <begin position="66"/>
        <end position="82"/>
    </location>
</feature>
<evidence type="ECO:0000256" key="9">
    <source>
        <dbReference type="ARBA" id="ARBA00022989"/>
    </source>
</evidence>
<keyword evidence="10 12" id="KW-0472">Membrane</keyword>
<feature type="transmembrane region" description="Helical" evidence="12">
    <location>
        <begin position="314"/>
        <end position="332"/>
    </location>
</feature>
<evidence type="ECO:0000256" key="12">
    <source>
        <dbReference type="HAMAP-Rule" id="MF_02030"/>
    </source>
</evidence>
<dbReference type="Proteomes" id="UP000441399">
    <property type="component" value="Unassembled WGS sequence"/>
</dbReference>
<keyword evidence="8 12" id="KW-0448">Lipopolysaccharide biosynthesis</keyword>
<dbReference type="GO" id="GO:0030145">
    <property type="term" value="F:manganese ion binding"/>
    <property type="evidence" value="ECO:0007669"/>
    <property type="project" value="InterPro"/>
</dbReference>
<feature type="transmembrane region" description="Helical" evidence="12">
    <location>
        <begin position="6"/>
        <end position="27"/>
    </location>
</feature>
<feature type="transmembrane region" description="Helical" evidence="12">
    <location>
        <begin position="119"/>
        <end position="142"/>
    </location>
</feature>
<evidence type="ECO:0000256" key="7">
    <source>
        <dbReference type="ARBA" id="ARBA00022842"/>
    </source>
</evidence>
<comment type="catalytic activity">
    <reaction evidence="12">
        <text>di-trans,octa-cis-undecaprenyl phosphate + UDP-N-acetyl-alpha-D-glucosamine = N-acetyl-alpha-D-glucosaminyl-di-trans,octa-cis-undecaprenyl diphosphate + UMP</text>
        <dbReference type="Rhea" id="RHEA:28090"/>
        <dbReference type="ChEBI" id="CHEBI:57705"/>
        <dbReference type="ChEBI" id="CHEBI:57865"/>
        <dbReference type="ChEBI" id="CHEBI:60392"/>
        <dbReference type="ChEBI" id="CHEBI:62959"/>
        <dbReference type="EC" id="2.7.8.33"/>
    </reaction>
</comment>
<dbReference type="UniPathway" id="UPA00281"/>
<dbReference type="GO" id="GO:0009276">
    <property type="term" value="C:Gram-negative-bacterium-type cell wall"/>
    <property type="evidence" value="ECO:0007669"/>
    <property type="project" value="InterPro"/>
</dbReference>
<sequence>MEFAVAIIVSFFSVLVLKPFAEHLGLVDQPCARKRHKGAIPLIGGLSVYLATLVSCVLAFPENPFVHWFLFLSGLIVMLGVLDDYLDLPVRLRLVVQVLIAAGLVYGANRYIYVLGDLFGIGAIDLGLAGIVFTVIAMLAAINAFNMVDGIDGLAGGLALNTFLSIAILMLLSDQTRLVGLPLILCVSLIPYLLFNLGLLPGPLPKIFMGDAGSMFIGFSVVCLLIVGTQSETPAFRPVAALWIIAVPLMDMTCIVIRRLRKGESPFKADRDHLHHIIMRSGCGPRVALAGILYLSLVYSTIGIVGEYLKLPEWLMFSGFIVAFLFYLVGLVNNRYFAKSRVFRVAEQR</sequence>
<dbReference type="PANTHER" id="PTHR22926:SF3">
    <property type="entry name" value="UNDECAPRENYL-PHOSPHATE ALPHA-N-ACETYLGLUCOSAMINYL 1-PHOSPHATE TRANSFERASE"/>
    <property type="match status" value="1"/>
</dbReference>
<dbReference type="EC" id="2.7.8.33" evidence="12"/>
<dbReference type="GO" id="GO:0000287">
    <property type="term" value="F:magnesium ion binding"/>
    <property type="evidence" value="ECO:0007669"/>
    <property type="project" value="InterPro"/>
</dbReference>
<keyword evidence="11 12" id="KW-0464">Manganese</keyword>
<evidence type="ECO:0000256" key="1">
    <source>
        <dbReference type="ARBA" id="ARBA00004651"/>
    </source>
</evidence>
<dbReference type="Pfam" id="PF00953">
    <property type="entry name" value="Glycos_transf_4"/>
    <property type="match status" value="1"/>
</dbReference>
<comment type="pathway">
    <text evidence="12">Bacterial outer membrane biogenesis; LPS O-antigen biosynthesis.</text>
</comment>